<accession>A0AAV5AJ78</accession>
<dbReference type="InterPro" id="IPR020845">
    <property type="entry name" value="AMP-binding_CS"/>
</dbReference>
<protein>
    <recommendedName>
        <fullName evidence="7">AMP-dependent synthetase/ligase domain-containing protein</fullName>
    </recommendedName>
</protein>
<evidence type="ECO:0000256" key="3">
    <source>
        <dbReference type="ARBA" id="ARBA00022827"/>
    </source>
</evidence>
<evidence type="ECO:0000256" key="2">
    <source>
        <dbReference type="ARBA" id="ARBA00022741"/>
    </source>
</evidence>
<dbReference type="GO" id="GO:0004499">
    <property type="term" value="F:N,N-dimethylaniline monooxygenase activity"/>
    <property type="evidence" value="ECO:0007669"/>
    <property type="project" value="InterPro"/>
</dbReference>
<dbReference type="PANTHER" id="PTHR43272:SF33">
    <property type="entry name" value="AMP-BINDING DOMAIN-CONTAINING PROTEIN-RELATED"/>
    <property type="match status" value="1"/>
</dbReference>
<dbReference type="GO" id="GO:0050661">
    <property type="term" value="F:NADP binding"/>
    <property type="evidence" value="ECO:0007669"/>
    <property type="project" value="InterPro"/>
</dbReference>
<dbReference type="Gene3D" id="3.40.50.12780">
    <property type="entry name" value="N-terminal domain of ligase-like"/>
    <property type="match status" value="1"/>
</dbReference>
<keyword evidence="3" id="KW-0274">FAD</keyword>
<feature type="region of interest" description="Disordered" evidence="6">
    <location>
        <begin position="669"/>
        <end position="695"/>
    </location>
</feature>
<evidence type="ECO:0000256" key="5">
    <source>
        <dbReference type="ARBA" id="ARBA00023002"/>
    </source>
</evidence>
<evidence type="ECO:0000259" key="7">
    <source>
        <dbReference type="Pfam" id="PF00501"/>
    </source>
</evidence>
<evidence type="ECO:0000313" key="8">
    <source>
        <dbReference type="EMBL" id="GJJ12714.1"/>
    </source>
</evidence>
<dbReference type="PROSITE" id="PS50276">
    <property type="entry name" value="PANCREATIC_HORMONE_2"/>
    <property type="match status" value="1"/>
</dbReference>
<dbReference type="InterPro" id="IPR036188">
    <property type="entry name" value="FAD/NAD-bd_sf"/>
</dbReference>
<dbReference type="InterPro" id="IPR020946">
    <property type="entry name" value="Flavin_mOase-like"/>
</dbReference>
<dbReference type="PANTHER" id="PTHR43272">
    <property type="entry name" value="LONG-CHAIN-FATTY-ACID--COA LIGASE"/>
    <property type="match status" value="1"/>
</dbReference>
<sequence length="1230" mass="136263">MTVSTKDSIVSFKLPPDFDFKTQSIALPDTKKPGQTGIVTNLVDFFQIAYDRHPTRQCLGFRKLISSNPLTFAPEYTWLSYIDVDLRRRNVGSALEYLWEHGRAGGGELPTIGVWSQNRPEYQIIDLACQAYAKVTVALYDTLGVGSVEYICNHAEISVVFVAANHLPAVLSKASQLKHLKVVVCMDELPPKAVELSLSWASTTGLEFFTLAELETLGKKHLKDPIKPSSPDQICTICYTSGTTGNPKGVLLAHGHLAVSCIAGLGDLTFTIPGRMLSYLPVAHIYGRGLELAMIYHGVSIGFFTGDPLRLLEDAQVLQPTFFPAVPRILNKIYQAANSAGNVPGLKGDLFRRAVATKHANFRSTGQLTHPIWDRLVFKKIQAVVGGKVEYITCGSAPISSDCLNFIKIALACNVFEGGYGLTETTSIATRTITGDNTSTGTTGPPHSLCEIKLVDVPSMGYTSDDKPFPRGELCSRGVCNTKAYYRDPEATAKLIDTDGWLHTGDIAEIDSCGRFKIIDRMKNIIKLSQGEFVALEKIQNVYSAVPLVSQIYVHGSSLQDYLVAVVVPDPQYLVRLASTIFDKTVNPEDIVALAEISREEKVKATILGELTRYAKTSGLKGFEMVKNLILTMEPFTVENGTLTPTLKVKRRETYEKYKRELDALYHETKNSSLDSSNSTDSARRAGDARTTPAPSTSTLALFLPSTIYSMSNLTINNENGPHVVIIGAGVGGLATAIALKKRLNFENFTIIEKASSIGGTWRDNDYPGCTCDIPVHWYSLSTEINPDWPEQFASQRDILQYWKRLSEKYNLEQYTRFNTRVIESTWDEKKQLWLVNTEKKTENGLVERTILEANVIVSAVGLFVLPFYAGIEGRERFKGVQMHSSRWDHSVSLSGKKVGVIGIGCSAAQIVPEISKDPSVQVINICRTPTWFSPRGQSSYSAVLRWIFRNIPGAARFYRNFVAVTISFTEKLVIQVTLLYMRFTAPKKYHKELTPNYPMGCKRVVLDPGYYASLHRPNVQLTFGGVKEVLEDGVITGKGEKFELDIIVYGTGFQLLDPALNFYGREGNDLMGYFKSKGGPEAYISTTYPGFPNLFTLLGPNMATGHTSVLYSEETQINYIFQLIKPILEGTVKSYEIKAEVADHYNVDLQKRISQTTWTECHNHYQAGENGKNTVTFPGSAFRLWRLLRKADYYNYICVVGDDDGVVEIWAGTHLGGEENGSSAGQLNG</sequence>
<keyword evidence="9" id="KW-1185">Reference proteome</keyword>
<dbReference type="GO" id="GO:0004467">
    <property type="term" value="F:long-chain fatty acid-CoA ligase activity"/>
    <property type="evidence" value="ECO:0007669"/>
    <property type="project" value="TreeGrafter"/>
</dbReference>
<dbReference type="GO" id="GO:0005783">
    <property type="term" value="C:endoplasmic reticulum"/>
    <property type="evidence" value="ECO:0007669"/>
    <property type="project" value="TreeGrafter"/>
</dbReference>
<dbReference type="Gene3D" id="3.50.50.60">
    <property type="entry name" value="FAD/NAD(P)-binding domain"/>
    <property type="match status" value="2"/>
</dbReference>
<dbReference type="GO" id="GO:0050660">
    <property type="term" value="F:flavin adenine dinucleotide binding"/>
    <property type="evidence" value="ECO:0007669"/>
    <property type="project" value="InterPro"/>
</dbReference>
<proteinExistence type="predicted"/>
<evidence type="ECO:0000256" key="6">
    <source>
        <dbReference type="SAM" id="MobiDB-lite"/>
    </source>
</evidence>
<dbReference type="GO" id="GO:0016020">
    <property type="term" value="C:membrane"/>
    <property type="evidence" value="ECO:0007669"/>
    <property type="project" value="TreeGrafter"/>
</dbReference>
<evidence type="ECO:0000256" key="4">
    <source>
        <dbReference type="ARBA" id="ARBA00022840"/>
    </source>
</evidence>
<dbReference type="AlphaFoldDB" id="A0AAV5AJ78"/>
<keyword evidence="2" id="KW-0547">Nucleotide-binding</keyword>
<dbReference type="InterPro" id="IPR042099">
    <property type="entry name" value="ANL_N_sf"/>
</dbReference>
<dbReference type="GO" id="GO:0005524">
    <property type="term" value="F:ATP binding"/>
    <property type="evidence" value="ECO:0007669"/>
    <property type="project" value="UniProtKB-KW"/>
</dbReference>
<dbReference type="SUPFAM" id="SSF56801">
    <property type="entry name" value="Acetyl-CoA synthetase-like"/>
    <property type="match status" value="1"/>
</dbReference>
<feature type="domain" description="AMP-dependent synthetase/ligase" evidence="7">
    <location>
        <begin position="72"/>
        <end position="486"/>
    </location>
</feature>
<evidence type="ECO:0000256" key="1">
    <source>
        <dbReference type="ARBA" id="ARBA00022630"/>
    </source>
</evidence>
<keyword evidence="5" id="KW-0560">Oxidoreductase</keyword>
<dbReference type="Pfam" id="PF00743">
    <property type="entry name" value="FMO-like"/>
    <property type="match status" value="1"/>
</dbReference>
<dbReference type="Proteomes" id="UP001050691">
    <property type="component" value="Unassembled WGS sequence"/>
</dbReference>
<dbReference type="InterPro" id="IPR000873">
    <property type="entry name" value="AMP-dep_synth/lig_dom"/>
</dbReference>
<keyword evidence="1" id="KW-0285">Flavoprotein</keyword>
<evidence type="ECO:0000313" key="9">
    <source>
        <dbReference type="Proteomes" id="UP001050691"/>
    </source>
</evidence>
<dbReference type="Pfam" id="PF00501">
    <property type="entry name" value="AMP-binding"/>
    <property type="match status" value="1"/>
</dbReference>
<gene>
    <name evidence="8" type="ORF">Clacol_006958</name>
</gene>
<organism evidence="8 9">
    <name type="scientific">Clathrus columnatus</name>
    <dbReference type="NCBI Taxonomy" id="1419009"/>
    <lineage>
        <taxon>Eukaryota</taxon>
        <taxon>Fungi</taxon>
        <taxon>Dikarya</taxon>
        <taxon>Basidiomycota</taxon>
        <taxon>Agaricomycotina</taxon>
        <taxon>Agaricomycetes</taxon>
        <taxon>Phallomycetidae</taxon>
        <taxon>Phallales</taxon>
        <taxon>Clathraceae</taxon>
        <taxon>Clathrus</taxon>
    </lineage>
</organism>
<dbReference type="PROSITE" id="PS00455">
    <property type="entry name" value="AMP_BINDING"/>
    <property type="match status" value="1"/>
</dbReference>
<dbReference type="EMBL" id="BPWL01000007">
    <property type="protein sequence ID" value="GJJ12714.1"/>
    <property type="molecule type" value="Genomic_DNA"/>
</dbReference>
<comment type="caution">
    <text evidence="8">The sequence shown here is derived from an EMBL/GenBank/DDBJ whole genome shotgun (WGS) entry which is preliminary data.</text>
</comment>
<name>A0AAV5AJ78_9AGAM</name>
<reference evidence="8" key="1">
    <citation type="submission" date="2021-10" db="EMBL/GenBank/DDBJ databases">
        <title>De novo Genome Assembly of Clathrus columnatus (Basidiomycota, Fungi) Using Illumina and Nanopore Sequence Data.</title>
        <authorList>
            <person name="Ogiso-Tanaka E."/>
            <person name="Itagaki H."/>
            <person name="Hosoya T."/>
            <person name="Hosaka K."/>
        </authorList>
    </citation>
    <scope>NUCLEOTIDE SEQUENCE</scope>
    <source>
        <strain evidence="8">MO-923</strain>
    </source>
</reference>
<dbReference type="SUPFAM" id="SSF51905">
    <property type="entry name" value="FAD/NAD(P)-binding domain"/>
    <property type="match status" value="1"/>
</dbReference>
<keyword evidence="4" id="KW-0067">ATP-binding</keyword>
<feature type="compositionally biased region" description="Low complexity" evidence="6">
    <location>
        <begin position="671"/>
        <end position="681"/>
    </location>
</feature>